<evidence type="ECO:0000313" key="14">
    <source>
        <dbReference type="EMBL" id="SMH67500.1"/>
    </source>
</evidence>
<keyword evidence="13" id="KW-0969">Cilium</keyword>
<feature type="domain" description="Flagellar M-ring N-terminal" evidence="11">
    <location>
        <begin position="46"/>
        <end position="221"/>
    </location>
</feature>
<dbReference type="Pfam" id="PF01514">
    <property type="entry name" value="YscJ_FliF"/>
    <property type="match status" value="1"/>
</dbReference>
<dbReference type="InterPro" id="IPR043427">
    <property type="entry name" value="YscJ/FliF"/>
</dbReference>
<reference evidence="13" key="2">
    <citation type="submission" date="2014-07" db="EMBL/GenBank/DDBJ databases">
        <title>Initial genome analysis of the psychrotolerant acidophile Acidithiobacillus ferrivorans CF27: insights into iron and sulfur oxidation pathways and into biofilm formation.</title>
        <authorList>
            <person name="Talla E."/>
            <person name="Hedrich S."/>
            <person name="Mangenot S."/>
            <person name="Ji B."/>
            <person name="Johnson D.B."/>
            <person name="Barbe V."/>
            <person name="Bonnefoy V."/>
        </authorList>
    </citation>
    <scope>NUCLEOTIDE SEQUENCE [LARGE SCALE GENOMIC DNA]</scope>
    <source>
        <strain evidence="13">CF27</strain>
    </source>
</reference>
<keyword evidence="7 10" id="KW-0472">Membrane</keyword>
<dbReference type="InterPro" id="IPR000067">
    <property type="entry name" value="FlgMring_FliF"/>
</dbReference>
<feature type="domain" description="Flagellar M-ring C-terminal" evidence="12">
    <location>
        <begin position="251"/>
        <end position="456"/>
    </location>
</feature>
<name>A0A060UWK6_9PROT</name>
<dbReference type="Pfam" id="PF08345">
    <property type="entry name" value="YscJ_FliF_C"/>
    <property type="match status" value="1"/>
</dbReference>
<evidence type="ECO:0000256" key="7">
    <source>
        <dbReference type="ARBA" id="ARBA00023136"/>
    </source>
</evidence>
<keyword evidence="4" id="KW-1003">Cell membrane</keyword>
<dbReference type="InterPro" id="IPR013556">
    <property type="entry name" value="Flag_M-ring_C"/>
</dbReference>
<keyword evidence="15" id="KW-1185">Reference proteome</keyword>
<dbReference type="EMBL" id="LT841305">
    <property type="protein sequence ID" value="SMH67500.1"/>
    <property type="molecule type" value="Genomic_DNA"/>
</dbReference>
<keyword evidence="5 10" id="KW-0812">Transmembrane</keyword>
<dbReference type="Proteomes" id="UP000193925">
    <property type="component" value="Chromosome AFERRI"/>
</dbReference>
<reference evidence="13" key="1">
    <citation type="submission" date="2014-03" db="EMBL/GenBank/DDBJ databases">
        <authorList>
            <person name="Genoscope - CEA"/>
        </authorList>
    </citation>
    <scope>NUCLEOTIDE SEQUENCE [LARGE SCALE GENOMIC DNA]</scope>
    <source>
        <strain evidence="13">CF27</strain>
    </source>
</reference>
<reference evidence="14 15" key="3">
    <citation type="submission" date="2017-03" db="EMBL/GenBank/DDBJ databases">
        <authorList>
            <person name="Regsiter A."/>
            <person name="William W."/>
        </authorList>
    </citation>
    <scope>NUCLEOTIDE SEQUENCE [LARGE SCALE GENOMIC DNA]</scope>
    <source>
        <strain evidence="14">PRJEB5721</strain>
    </source>
</reference>
<organism evidence="13">
    <name type="scientific">Acidithiobacillus ferrivorans</name>
    <dbReference type="NCBI Taxonomy" id="160808"/>
    <lineage>
        <taxon>Bacteria</taxon>
        <taxon>Pseudomonadati</taxon>
        <taxon>Pseudomonadota</taxon>
        <taxon>Acidithiobacillia</taxon>
        <taxon>Acidithiobacillales</taxon>
        <taxon>Acidithiobacillaceae</taxon>
        <taxon>Acidithiobacillus</taxon>
    </lineage>
</organism>
<evidence type="ECO:0000256" key="2">
    <source>
        <dbReference type="ARBA" id="ARBA00004651"/>
    </source>
</evidence>
<evidence type="ECO:0000313" key="15">
    <source>
        <dbReference type="Proteomes" id="UP000193925"/>
    </source>
</evidence>
<dbReference type="NCBIfam" id="TIGR00206">
    <property type="entry name" value="fliF"/>
    <property type="match status" value="1"/>
</dbReference>
<feature type="transmembrane region" description="Helical" evidence="10">
    <location>
        <begin position="25"/>
        <end position="45"/>
    </location>
</feature>
<evidence type="ECO:0000313" key="13">
    <source>
        <dbReference type="EMBL" id="CDQ11138.1"/>
    </source>
</evidence>
<dbReference type="AlphaFoldDB" id="A0A060UWK6"/>
<dbReference type="PRINTS" id="PR01009">
    <property type="entry name" value="FLGMRINGFLIF"/>
</dbReference>
<dbReference type="GO" id="GO:0005886">
    <property type="term" value="C:plasma membrane"/>
    <property type="evidence" value="ECO:0007669"/>
    <property type="project" value="UniProtKB-SubCell"/>
</dbReference>
<keyword evidence="13" id="KW-0966">Cell projection</keyword>
<dbReference type="Gene3D" id="3.30.300.30">
    <property type="match status" value="1"/>
</dbReference>
<keyword evidence="13" id="KW-0282">Flagellum</keyword>
<evidence type="ECO:0000256" key="4">
    <source>
        <dbReference type="ARBA" id="ARBA00022475"/>
    </source>
</evidence>
<dbReference type="GO" id="GO:0003774">
    <property type="term" value="F:cytoskeletal motor activity"/>
    <property type="evidence" value="ECO:0007669"/>
    <property type="project" value="InterPro"/>
</dbReference>
<dbReference type="InterPro" id="IPR006182">
    <property type="entry name" value="FliF_N_dom"/>
</dbReference>
<dbReference type="PIRSF" id="PIRSF004862">
    <property type="entry name" value="FliF"/>
    <property type="match status" value="1"/>
</dbReference>
<evidence type="ECO:0000256" key="1">
    <source>
        <dbReference type="ARBA" id="ARBA00004117"/>
    </source>
</evidence>
<comment type="similarity">
    <text evidence="3 9">Belongs to the FliF family.</text>
</comment>
<keyword evidence="8 9" id="KW-0975">Bacterial flagellum</keyword>
<evidence type="ECO:0000256" key="3">
    <source>
        <dbReference type="ARBA" id="ARBA00007971"/>
    </source>
</evidence>
<sequence length="588" mass="62741">MASRLQEIGDRLQRTWVEASQSKRLAIAGTGAMGLAVLFGIWAWVNHTDYAVVYSGLSPQTGGAVIALLQKEGTPFRLEQGGSTVEVPAADAARVRLTLAEQGLPTQASSALWKHLQNEKLGTSSFVEHTTYLRALEASLGRDIESIHGVEKASVNLALPEHTPFLETMPKAKAGVTLQLMPGVTLSSQQVFGITHLVASSIPGLSSADVTVVDQNGHALTAKTHGANASRILHLQNSVEAHYRKQILALLAPLVGGAQNVRVVVDARLDLAKGQRSSVTYGVGHVVTAALLSAHRKGNLDGGSFGIPGALSNQPPGAPLAPLTAPISSAPTALTLSEIKAMIPASQKSDQHFRYVLDKTVAFQKDAPWRLRDLSVSVLVNGTVLPSTATTTLVAAPTASTISTKSAATTAQKTVSTLSSMQTFTAQELQSMQKMVDNSIHASAQNGTVDVEAMPFRATPTVHRAWWQQLSPWRIWHAIEWFLFALVVLLLLRKPIREMMQGLSKRWGPEAASHAVVAQGPVSEDQRHGAGTAPRVLNDDGAVLDISGVGEGRLAENMETIKTLIRNDSTRALQVVREWIGDLGEGES</sequence>
<evidence type="ECO:0000256" key="9">
    <source>
        <dbReference type="PIRNR" id="PIRNR004862"/>
    </source>
</evidence>
<dbReference type="InterPro" id="IPR045851">
    <property type="entry name" value="AMP-bd_C_sf"/>
</dbReference>
<dbReference type="PANTHER" id="PTHR30046">
    <property type="entry name" value="FLAGELLAR M-RING PROTEIN"/>
    <property type="match status" value="1"/>
</dbReference>
<dbReference type="EMBL" id="CCCS020000049">
    <property type="protein sequence ID" value="CDQ11138.1"/>
    <property type="molecule type" value="Genomic_DNA"/>
</dbReference>
<comment type="subcellular location">
    <subcellularLocation>
        <location evidence="1 9">Bacterial flagellum basal body</location>
    </subcellularLocation>
    <subcellularLocation>
        <location evidence="2">Cell membrane</location>
        <topology evidence="2">Multi-pass membrane protein</topology>
    </subcellularLocation>
</comment>
<evidence type="ECO:0000256" key="6">
    <source>
        <dbReference type="ARBA" id="ARBA00022989"/>
    </source>
</evidence>
<gene>
    <name evidence="14" type="ORF">AFERRI_50701</name>
    <name evidence="13" type="ORF">AFERRI_530033</name>
</gene>
<evidence type="ECO:0000259" key="11">
    <source>
        <dbReference type="Pfam" id="PF01514"/>
    </source>
</evidence>
<evidence type="ECO:0000259" key="12">
    <source>
        <dbReference type="Pfam" id="PF08345"/>
    </source>
</evidence>
<keyword evidence="6 10" id="KW-1133">Transmembrane helix</keyword>
<dbReference type="GO" id="GO:0071973">
    <property type="term" value="P:bacterial-type flagellum-dependent cell motility"/>
    <property type="evidence" value="ECO:0007669"/>
    <property type="project" value="InterPro"/>
</dbReference>
<comment type="function">
    <text evidence="9">The M ring may be actively involved in energy transduction.</text>
</comment>
<dbReference type="GO" id="GO:0009431">
    <property type="term" value="C:bacterial-type flagellum basal body, MS ring"/>
    <property type="evidence" value="ECO:0007669"/>
    <property type="project" value="InterPro"/>
</dbReference>
<evidence type="ECO:0000256" key="10">
    <source>
        <dbReference type="SAM" id="Phobius"/>
    </source>
</evidence>
<protein>
    <recommendedName>
        <fullName evidence="9">Flagellar M-ring protein</fullName>
    </recommendedName>
</protein>
<accession>A0A060UWK6</accession>
<dbReference type="PANTHER" id="PTHR30046:SF0">
    <property type="entry name" value="FLAGELLAR M-RING PROTEIN"/>
    <property type="match status" value="1"/>
</dbReference>
<evidence type="ECO:0000256" key="8">
    <source>
        <dbReference type="ARBA" id="ARBA00023143"/>
    </source>
</evidence>
<dbReference type="RefSeq" id="WP_035194041.1">
    <property type="nucleotide sequence ID" value="NZ_CCCS020000049.1"/>
</dbReference>
<feature type="transmembrane region" description="Helical" evidence="10">
    <location>
        <begin position="473"/>
        <end position="492"/>
    </location>
</feature>
<proteinExistence type="inferred from homology"/>
<evidence type="ECO:0000256" key="5">
    <source>
        <dbReference type="ARBA" id="ARBA00022692"/>
    </source>
</evidence>